<proteinExistence type="inferred from homology"/>
<keyword evidence="1" id="KW-0479">Metal-binding</keyword>
<dbReference type="GO" id="GO:0016491">
    <property type="term" value="F:oxidoreductase activity"/>
    <property type="evidence" value="ECO:0007669"/>
    <property type="project" value="InterPro"/>
</dbReference>
<reference evidence="8 9" key="1">
    <citation type="submission" date="2020-03" db="EMBL/GenBank/DDBJ databases">
        <title>Draft Genome Sequence of Cudoniella acicularis.</title>
        <authorList>
            <person name="Buettner E."/>
            <person name="Kellner H."/>
        </authorList>
    </citation>
    <scope>NUCLEOTIDE SEQUENCE [LARGE SCALE GENOMIC DNA]</scope>
    <source>
        <strain evidence="8 9">DSM 108380</strain>
    </source>
</reference>
<dbReference type="SUPFAM" id="SSF48056">
    <property type="entry name" value="Di-copper centre-containing domain"/>
    <property type="match status" value="1"/>
</dbReference>
<dbReference type="Pfam" id="PF11807">
    <property type="entry name" value="UstYa"/>
    <property type="match status" value="1"/>
</dbReference>
<evidence type="ECO:0000256" key="1">
    <source>
        <dbReference type="ARBA" id="ARBA00022723"/>
    </source>
</evidence>
<dbReference type="PANTHER" id="PTHR11474">
    <property type="entry name" value="TYROSINASE FAMILY MEMBER"/>
    <property type="match status" value="1"/>
</dbReference>
<dbReference type="PRINTS" id="PR00092">
    <property type="entry name" value="TYROSINASE"/>
</dbReference>
<feature type="transmembrane region" description="Helical" evidence="5">
    <location>
        <begin position="376"/>
        <end position="397"/>
    </location>
</feature>
<evidence type="ECO:0000256" key="2">
    <source>
        <dbReference type="ARBA" id="ARBA00023008"/>
    </source>
</evidence>
<feature type="region of interest" description="Disordered" evidence="4">
    <location>
        <begin position="23"/>
        <end position="103"/>
    </location>
</feature>
<evidence type="ECO:0000313" key="9">
    <source>
        <dbReference type="Proteomes" id="UP000566819"/>
    </source>
</evidence>
<feature type="region of interest" description="Disordered" evidence="4">
    <location>
        <begin position="327"/>
        <end position="364"/>
    </location>
</feature>
<feature type="signal peptide" evidence="6">
    <location>
        <begin position="1"/>
        <end position="20"/>
    </location>
</feature>
<dbReference type="GO" id="GO:0046872">
    <property type="term" value="F:metal ion binding"/>
    <property type="evidence" value="ECO:0007669"/>
    <property type="project" value="UniProtKB-KW"/>
</dbReference>
<dbReference type="PANTHER" id="PTHR11474:SF126">
    <property type="entry name" value="TYROSINASE-LIKE PROTEIN TYR-1-RELATED"/>
    <property type="match status" value="1"/>
</dbReference>
<keyword evidence="6" id="KW-0732">Signal</keyword>
<comment type="caution">
    <text evidence="8">The sequence shown here is derived from an EMBL/GenBank/DDBJ whole genome shotgun (WGS) entry which is preliminary data.</text>
</comment>
<dbReference type="OrthoDB" id="6132182at2759"/>
<evidence type="ECO:0000256" key="5">
    <source>
        <dbReference type="SAM" id="Phobius"/>
    </source>
</evidence>
<feature type="chain" id="PRO_5034656033" description="Tyrosinase copper-binding domain-containing protein" evidence="6">
    <location>
        <begin position="21"/>
        <end position="702"/>
    </location>
</feature>
<organism evidence="8 9">
    <name type="scientific">Cudoniella acicularis</name>
    <dbReference type="NCBI Taxonomy" id="354080"/>
    <lineage>
        <taxon>Eukaryota</taxon>
        <taxon>Fungi</taxon>
        <taxon>Dikarya</taxon>
        <taxon>Ascomycota</taxon>
        <taxon>Pezizomycotina</taxon>
        <taxon>Leotiomycetes</taxon>
        <taxon>Helotiales</taxon>
        <taxon>Tricladiaceae</taxon>
        <taxon>Cudoniella</taxon>
    </lineage>
</organism>
<dbReference type="InterPro" id="IPR021765">
    <property type="entry name" value="UstYa-like"/>
</dbReference>
<accession>A0A8H4QR39</accession>
<evidence type="ECO:0000256" key="6">
    <source>
        <dbReference type="SAM" id="SignalP"/>
    </source>
</evidence>
<evidence type="ECO:0000259" key="7">
    <source>
        <dbReference type="PROSITE" id="PS00498"/>
    </source>
</evidence>
<sequence length="702" mass="79549">MYSLKAVAVVVLGLVVASQTFPTSSDGQALSVRTAGTEGSPYLKGRNPEGDEESSYFKGRNPEGDEESLYFKERNPEGDEESSYFKGRNPEGEEESLQFSSPETSLAQAALNSRETSNNSATSNFTMAFKHEYHLLADENERNHHPSTTTNRAPSGTLTNKTLFILLVLSSAGNFLWPVIWALYLHHGLDKTCGPEKSLYAGLTYDVPIPFRDVKMFVHYNTVIADATWDSWVVEPGIVALPHEFVNGKMLPQAQNSPLDKDKGVYILNSYHSLHCLQQLRKWFTNAALGIPLPDDGGETFDHNLHCFEFLRQDIICHADDTPRYTGLSKGEEPGMMQAQHAHQNADAVDSDSESDYSKPASATTHNRTRYIRNTLIICATSILLVVTTLYTIHYAFPERNPPSTNISGQPQPTKCRDPVVRQEWRTLSIQQRRNYISAVQCLQNHPSNIGLNHTLHDEFTWIHSRLGNFTHTTPTFIAWHRYFIHIYESTLREQCGFTGHLSYWDWSLDWKNMAKSPIWEDEGGFGGNGNEKAEISVGKGHCVTDGPFANLTVAYFSNKNESHCLSRGFVQGELLDERFGAKVRPEALEAILQQPDYESFNSRLENGPHDSLPHSVRGDFSRETAPNDPVFYLHHTQLDRMWWMWQQRDPQQRVWQYGGSSKDNSAIEYSLDDVFKFGGFAPDKKVLEIMSTESELFCYRY</sequence>
<feature type="domain" description="Tyrosinase copper-binding" evidence="7">
    <location>
        <begin position="629"/>
        <end position="640"/>
    </location>
</feature>
<evidence type="ECO:0000256" key="3">
    <source>
        <dbReference type="ARBA" id="ARBA00035112"/>
    </source>
</evidence>
<protein>
    <recommendedName>
        <fullName evidence="7">Tyrosinase copper-binding domain-containing protein</fullName>
    </recommendedName>
</protein>
<dbReference type="InterPro" id="IPR008922">
    <property type="entry name" value="Di-copper_centre_dom_sf"/>
</dbReference>
<dbReference type="PROSITE" id="PS00498">
    <property type="entry name" value="TYROSINASE_2"/>
    <property type="match status" value="1"/>
</dbReference>
<name>A0A8H4QR39_9HELO</name>
<keyword evidence="5" id="KW-0472">Membrane</keyword>
<comment type="similarity">
    <text evidence="3">Belongs to the ustYa family.</text>
</comment>
<dbReference type="Pfam" id="PF00264">
    <property type="entry name" value="Tyrosinase"/>
    <property type="match status" value="1"/>
</dbReference>
<dbReference type="Gene3D" id="1.10.1280.10">
    <property type="entry name" value="Di-copper center containing domain from catechol oxidase"/>
    <property type="match status" value="1"/>
</dbReference>
<dbReference type="InterPro" id="IPR050316">
    <property type="entry name" value="Tyrosinase/Hemocyanin"/>
</dbReference>
<dbReference type="GO" id="GO:0043386">
    <property type="term" value="P:mycotoxin biosynthetic process"/>
    <property type="evidence" value="ECO:0007669"/>
    <property type="project" value="InterPro"/>
</dbReference>
<gene>
    <name evidence="8" type="ORF">G7Y89_g15255</name>
</gene>
<dbReference type="EMBL" id="JAAMPI010002289">
    <property type="protein sequence ID" value="KAF4615860.1"/>
    <property type="molecule type" value="Genomic_DNA"/>
</dbReference>
<dbReference type="Proteomes" id="UP000566819">
    <property type="component" value="Unassembled WGS sequence"/>
</dbReference>
<keyword evidence="5" id="KW-0812">Transmembrane</keyword>
<dbReference type="InterPro" id="IPR002227">
    <property type="entry name" value="Tyrosinase_Cu-bd"/>
</dbReference>
<feature type="transmembrane region" description="Helical" evidence="5">
    <location>
        <begin position="163"/>
        <end position="185"/>
    </location>
</feature>
<keyword evidence="5" id="KW-1133">Transmembrane helix</keyword>
<dbReference type="AlphaFoldDB" id="A0A8H4QR39"/>
<keyword evidence="9" id="KW-1185">Reference proteome</keyword>
<evidence type="ECO:0000313" key="8">
    <source>
        <dbReference type="EMBL" id="KAF4615860.1"/>
    </source>
</evidence>
<evidence type="ECO:0000256" key="4">
    <source>
        <dbReference type="SAM" id="MobiDB-lite"/>
    </source>
</evidence>
<keyword evidence="2" id="KW-0186">Copper</keyword>